<keyword evidence="7 19" id="KW-0812">Transmembrane</keyword>
<dbReference type="InterPro" id="IPR036641">
    <property type="entry name" value="HPT_dom_sf"/>
</dbReference>
<dbReference type="Gene3D" id="1.20.120.160">
    <property type="entry name" value="HPT domain"/>
    <property type="match status" value="1"/>
</dbReference>
<dbReference type="KEGG" id="dli:dnl_05120"/>
<evidence type="ECO:0000256" key="15">
    <source>
        <dbReference type="ARBA" id="ARBA00068150"/>
    </source>
</evidence>
<organism evidence="23 24">
    <name type="scientific">Desulfonema limicola</name>
    <dbReference type="NCBI Taxonomy" id="45656"/>
    <lineage>
        <taxon>Bacteria</taxon>
        <taxon>Pseudomonadati</taxon>
        <taxon>Thermodesulfobacteriota</taxon>
        <taxon>Desulfobacteria</taxon>
        <taxon>Desulfobacterales</taxon>
        <taxon>Desulfococcaceae</taxon>
        <taxon>Desulfonema</taxon>
    </lineage>
</organism>
<dbReference type="AlphaFoldDB" id="A0A975B3W6"/>
<sequence length="811" mass="91833">MLNSMRSKISVFVVIMVIMIAVPLIFFVFQEIDSQILRQKFCFISGFTISLVFVFSLVFSKKITMPLEKLYLAAKKLEEKSMLFNQADYFDQDTGREELEKLDTGSNDETSRLVHIFLNMHEIMQKNINELYLLNQEFEIRVAERTAKYAKANKELKKAKQAAEAAAQSKSDFLANMSHEIRTPMNGVIAAADLALGRKTDPKVEKYLKIIQSSGYSLISIINDILDFSKIEAGKLEIESKPFNLNELFYRVADLFASRAYKKGIELIIDIEPEIPETLIGDPLRLQQIITNLGGNAIKFTPEKGSVSMGVRQKSIDQEIVILEFFVKDTGMGIEPEYINELFQPFTQVDTPEAKKQGGTGLGLTICKQLTEMMDGRIWVESEVGQGTTFRISMPFYYQAETKKEKLIIPDEIKGIKVLIVDDNKDNRKLLENFLNIVGCQSRQACSGKEALKYLKTHKYENQPFDLIVIDWMMPGLDGIETSKIIREQYRLDIPIIMLTAFEDDDLLKDAQKAGINVFLSKPVDMSDFFNAVKNVFTNTIPARDKQIISTRMSIYMDKLKGKKILVAEDNITNQEIAKEVLSQAEIEAVVVSNGRQAVEAVFAASFDAVLMDIQMPEMDGYEATRQIRKNPEFRSFPIIAITASAMKGDQEKCMKTGMNAYISKPLNQEELFRTLAECLELKIPEKTNIDKHSILPDALPGIDVLSVLKNAAIGRSPLKRILIEFMKNNENTSDSIWNAYERKEWKTIRSISHMIKGSSSSIGAFNLHQAACNLEKASKMNDSFDKSFINNFESAMLQVLHSIKTLDHNS</sequence>
<feature type="domain" description="Histidine kinase" evidence="20">
    <location>
        <begin position="176"/>
        <end position="398"/>
    </location>
</feature>
<feature type="domain" description="HPt" evidence="22">
    <location>
        <begin position="715"/>
        <end position="811"/>
    </location>
</feature>
<dbReference type="GO" id="GO:0000155">
    <property type="term" value="F:phosphorelay sensor kinase activity"/>
    <property type="evidence" value="ECO:0007669"/>
    <property type="project" value="InterPro"/>
</dbReference>
<evidence type="ECO:0000313" key="24">
    <source>
        <dbReference type="Proteomes" id="UP000663720"/>
    </source>
</evidence>
<evidence type="ECO:0000256" key="8">
    <source>
        <dbReference type="ARBA" id="ARBA00022741"/>
    </source>
</evidence>
<dbReference type="GO" id="GO:0005886">
    <property type="term" value="C:plasma membrane"/>
    <property type="evidence" value="ECO:0007669"/>
    <property type="project" value="UniProtKB-SubCell"/>
</dbReference>
<evidence type="ECO:0000256" key="16">
    <source>
        <dbReference type="PROSITE-ProRule" id="PRU00110"/>
    </source>
</evidence>
<feature type="domain" description="Response regulatory" evidence="21">
    <location>
        <begin position="417"/>
        <end position="537"/>
    </location>
</feature>
<feature type="transmembrane region" description="Helical" evidence="19">
    <location>
        <begin position="41"/>
        <end position="59"/>
    </location>
</feature>
<dbReference type="SUPFAM" id="SSF47226">
    <property type="entry name" value="Histidine-containing phosphotransfer domain, HPT domain"/>
    <property type="match status" value="1"/>
</dbReference>
<reference evidence="23" key="1">
    <citation type="journal article" date="2021" name="Microb. Physiol.">
        <title>Proteogenomic Insights into the Physiology of Marine, Sulfate-Reducing, Filamentous Desulfonema limicola and Desulfonema magnum.</title>
        <authorList>
            <person name="Schnaars V."/>
            <person name="Wohlbrand L."/>
            <person name="Scheve S."/>
            <person name="Hinrichs C."/>
            <person name="Reinhardt R."/>
            <person name="Rabus R."/>
        </authorList>
    </citation>
    <scope>NUCLEOTIDE SEQUENCE</scope>
    <source>
        <strain evidence="23">5ac10</strain>
    </source>
</reference>
<evidence type="ECO:0000259" key="20">
    <source>
        <dbReference type="PROSITE" id="PS50109"/>
    </source>
</evidence>
<dbReference type="PRINTS" id="PR00344">
    <property type="entry name" value="BCTRLSENSOR"/>
</dbReference>
<dbReference type="Gene3D" id="6.10.340.10">
    <property type="match status" value="1"/>
</dbReference>
<dbReference type="FunFam" id="3.30.565.10:FF:000010">
    <property type="entry name" value="Sensor histidine kinase RcsC"/>
    <property type="match status" value="1"/>
</dbReference>
<evidence type="ECO:0000256" key="5">
    <source>
        <dbReference type="ARBA" id="ARBA00022553"/>
    </source>
</evidence>
<keyword evidence="5 17" id="KW-0597">Phosphoprotein</keyword>
<feature type="modified residue" description="4-aspartylphosphate" evidence="17">
    <location>
        <position position="471"/>
    </location>
</feature>
<dbReference type="SUPFAM" id="SSF55874">
    <property type="entry name" value="ATPase domain of HSP90 chaperone/DNA topoisomerase II/histidine kinase"/>
    <property type="match status" value="1"/>
</dbReference>
<comment type="subunit">
    <text evidence="14">At low DSF concentrations, interacts with RpfF.</text>
</comment>
<evidence type="ECO:0000256" key="9">
    <source>
        <dbReference type="ARBA" id="ARBA00022777"/>
    </source>
</evidence>
<dbReference type="PROSITE" id="PS50894">
    <property type="entry name" value="HPT"/>
    <property type="match status" value="1"/>
</dbReference>
<dbReference type="InterPro" id="IPR036890">
    <property type="entry name" value="HATPase_C_sf"/>
</dbReference>
<feature type="coiled-coil region" evidence="18">
    <location>
        <begin position="142"/>
        <end position="169"/>
    </location>
</feature>
<evidence type="ECO:0000259" key="21">
    <source>
        <dbReference type="PROSITE" id="PS50110"/>
    </source>
</evidence>
<dbReference type="InterPro" id="IPR036097">
    <property type="entry name" value="HisK_dim/P_sf"/>
</dbReference>
<keyword evidence="10" id="KW-0067">ATP-binding</keyword>
<keyword evidence="4" id="KW-1003">Cell membrane</keyword>
<dbReference type="InterPro" id="IPR003594">
    <property type="entry name" value="HATPase_dom"/>
</dbReference>
<keyword evidence="11 19" id="KW-1133">Transmembrane helix</keyword>
<protein>
    <recommendedName>
        <fullName evidence="15">Sensory/regulatory protein RpfC</fullName>
        <ecNumber evidence="3">2.7.13.3</ecNumber>
    </recommendedName>
</protein>
<dbReference type="EC" id="2.7.13.3" evidence="3"/>
<dbReference type="SMART" id="SM00448">
    <property type="entry name" value="REC"/>
    <property type="match status" value="2"/>
</dbReference>
<keyword evidence="12" id="KW-0902">Two-component regulatory system</keyword>
<evidence type="ECO:0000256" key="17">
    <source>
        <dbReference type="PROSITE-ProRule" id="PRU00169"/>
    </source>
</evidence>
<dbReference type="Pfam" id="PF00072">
    <property type="entry name" value="Response_reg"/>
    <property type="match status" value="2"/>
</dbReference>
<keyword evidence="6" id="KW-0808">Transferase</keyword>
<dbReference type="SMART" id="SM00387">
    <property type="entry name" value="HATPase_c"/>
    <property type="match status" value="1"/>
</dbReference>
<name>A0A975B3W6_9BACT</name>
<evidence type="ECO:0000256" key="10">
    <source>
        <dbReference type="ARBA" id="ARBA00022840"/>
    </source>
</evidence>
<dbReference type="PROSITE" id="PS50109">
    <property type="entry name" value="HIS_KIN"/>
    <property type="match status" value="1"/>
</dbReference>
<evidence type="ECO:0000313" key="23">
    <source>
        <dbReference type="EMBL" id="QTA78291.1"/>
    </source>
</evidence>
<dbReference type="SMART" id="SM00388">
    <property type="entry name" value="HisKA"/>
    <property type="match status" value="1"/>
</dbReference>
<feature type="transmembrane region" description="Helical" evidence="19">
    <location>
        <begin position="12"/>
        <end position="29"/>
    </location>
</feature>
<comment type="subcellular location">
    <subcellularLocation>
        <location evidence="2">Cell membrane</location>
        <topology evidence="2">Multi-pass membrane protein</topology>
    </subcellularLocation>
</comment>
<evidence type="ECO:0000256" key="19">
    <source>
        <dbReference type="SAM" id="Phobius"/>
    </source>
</evidence>
<dbReference type="Gene3D" id="1.10.287.130">
    <property type="match status" value="1"/>
</dbReference>
<dbReference type="Gene3D" id="3.30.565.10">
    <property type="entry name" value="Histidine kinase-like ATPase, C-terminal domain"/>
    <property type="match status" value="1"/>
</dbReference>
<evidence type="ECO:0000256" key="3">
    <source>
        <dbReference type="ARBA" id="ARBA00012438"/>
    </source>
</evidence>
<dbReference type="GO" id="GO:0005524">
    <property type="term" value="F:ATP binding"/>
    <property type="evidence" value="ECO:0007669"/>
    <property type="project" value="UniProtKB-KW"/>
</dbReference>
<feature type="modified residue" description="Phosphohistidine" evidence="16">
    <location>
        <position position="754"/>
    </location>
</feature>
<evidence type="ECO:0000256" key="14">
    <source>
        <dbReference type="ARBA" id="ARBA00064003"/>
    </source>
</evidence>
<proteinExistence type="predicted"/>
<dbReference type="InterPro" id="IPR011006">
    <property type="entry name" value="CheY-like_superfamily"/>
</dbReference>
<dbReference type="EMBL" id="CP061799">
    <property type="protein sequence ID" value="QTA78291.1"/>
    <property type="molecule type" value="Genomic_DNA"/>
</dbReference>
<evidence type="ECO:0000256" key="13">
    <source>
        <dbReference type="ARBA" id="ARBA00023136"/>
    </source>
</evidence>
<evidence type="ECO:0000256" key="7">
    <source>
        <dbReference type="ARBA" id="ARBA00022692"/>
    </source>
</evidence>
<evidence type="ECO:0000256" key="12">
    <source>
        <dbReference type="ARBA" id="ARBA00023012"/>
    </source>
</evidence>
<dbReference type="Proteomes" id="UP000663720">
    <property type="component" value="Chromosome"/>
</dbReference>
<feature type="domain" description="Response regulatory" evidence="21">
    <location>
        <begin position="564"/>
        <end position="680"/>
    </location>
</feature>
<dbReference type="InterPro" id="IPR008207">
    <property type="entry name" value="Sig_transdc_His_kin_Hpt_dom"/>
</dbReference>
<dbReference type="Pfam" id="PF00512">
    <property type="entry name" value="HisKA"/>
    <property type="match status" value="1"/>
</dbReference>
<dbReference type="InterPro" id="IPR004358">
    <property type="entry name" value="Sig_transdc_His_kin-like_C"/>
</dbReference>
<evidence type="ECO:0000259" key="22">
    <source>
        <dbReference type="PROSITE" id="PS50894"/>
    </source>
</evidence>
<comment type="catalytic activity">
    <reaction evidence="1">
        <text>ATP + protein L-histidine = ADP + protein N-phospho-L-histidine.</text>
        <dbReference type="EC" id="2.7.13.3"/>
    </reaction>
</comment>
<dbReference type="InterPro" id="IPR003661">
    <property type="entry name" value="HisK_dim/P_dom"/>
</dbReference>
<dbReference type="InterPro" id="IPR001789">
    <property type="entry name" value="Sig_transdc_resp-reg_receiver"/>
</dbReference>
<gene>
    <name evidence="23" type="ORF">dnl_05120</name>
</gene>
<dbReference type="SUPFAM" id="SSF47384">
    <property type="entry name" value="Homodimeric domain of signal transducing histidine kinase"/>
    <property type="match status" value="1"/>
</dbReference>
<dbReference type="SUPFAM" id="SSF52172">
    <property type="entry name" value="CheY-like"/>
    <property type="match status" value="2"/>
</dbReference>
<keyword evidence="24" id="KW-1185">Reference proteome</keyword>
<dbReference type="CDD" id="cd00082">
    <property type="entry name" value="HisKA"/>
    <property type="match status" value="1"/>
</dbReference>
<dbReference type="PROSITE" id="PS50110">
    <property type="entry name" value="RESPONSE_REGULATORY"/>
    <property type="match status" value="2"/>
</dbReference>
<keyword evidence="9 23" id="KW-0418">Kinase</keyword>
<evidence type="ECO:0000256" key="11">
    <source>
        <dbReference type="ARBA" id="ARBA00022989"/>
    </source>
</evidence>
<evidence type="ECO:0000256" key="6">
    <source>
        <dbReference type="ARBA" id="ARBA00022679"/>
    </source>
</evidence>
<keyword evidence="8" id="KW-0547">Nucleotide-binding</keyword>
<dbReference type="PANTHER" id="PTHR45339">
    <property type="entry name" value="HYBRID SIGNAL TRANSDUCTION HISTIDINE KINASE J"/>
    <property type="match status" value="1"/>
</dbReference>
<dbReference type="PANTHER" id="PTHR45339:SF1">
    <property type="entry name" value="HYBRID SIGNAL TRANSDUCTION HISTIDINE KINASE J"/>
    <property type="match status" value="1"/>
</dbReference>
<dbReference type="CDD" id="cd16922">
    <property type="entry name" value="HATPase_EvgS-ArcB-TorS-like"/>
    <property type="match status" value="1"/>
</dbReference>
<keyword evidence="18" id="KW-0175">Coiled coil</keyword>
<evidence type="ECO:0000256" key="2">
    <source>
        <dbReference type="ARBA" id="ARBA00004651"/>
    </source>
</evidence>
<keyword evidence="13 19" id="KW-0472">Membrane</keyword>
<feature type="modified residue" description="4-aspartylphosphate" evidence="17">
    <location>
        <position position="613"/>
    </location>
</feature>
<evidence type="ECO:0000256" key="4">
    <source>
        <dbReference type="ARBA" id="ARBA00022475"/>
    </source>
</evidence>
<dbReference type="FunFam" id="1.10.287.130:FF:000002">
    <property type="entry name" value="Two-component osmosensing histidine kinase"/>
    <property type="match status" value="1"/>
</dbReference>
<dbReference type="Gene3D" id="3.40.50.2300">
    <property type="match status" value="2"/>
</dbReference>
<accession>A0A975B3W6</accession>
<dbReference type="CDD" id="cd17546">
    <property type="entry name" value="REC_hyHK_CKI1_RcsC-like"/>
    <property type="match status" value="2"/>
</dbReference>
<evidence type="ECO:0000256" key="1">
    <source>
        <dbReference type="ARBA" id="ARBA00000085"/>
    </source>
</evidence>
<dbReference type="InterPro" id="IPR005467">
    <property type="entry name" value="His_kinase_dom"/>
</dbReference>
<evidence type="ECO:0000256" key="18">
    <source>
        <dbReference type="SAM" id="Coils"/>
    </source>
</evidence>
<dbReference type="Pfam" id="PF02518">
    <property type="entry name" value="HATPase_c"/>
    <property type="match status" value="1"/>
</dbReference>